<evidence type="ECO:0000256" key="10">
    <source>
        <dbReference type="ARBA" id="ARBA00023136"/>
    </source>
</evidence>
<evidence type="ECO:0000256" key="13">
    <source>
        <dbReference type="SAM" id="Phobius"/>
    </source>
</evidence>
<accession>A0ABS2YL16</accession>
<proteinExistence type="predicted"/>
<dbReference type="Proteomes" id="UP001166093">
    <property type="component" value="Unassembled WGS sequence"/>
</dbReference>
<dbReference type="InterPro" id="IPR032675">
    <property type="entry name" value="LRR_dom_sf"/>
</dbReference>
<dbReference type="PANTHER" id="PTHR46473">
    <property type="entry name" value="GH08155P"/>
    <property type="match status" value="1"/>
</dbReference>
<evidence type="ECO:0000313" key="15">
    <source>
        <dbReference type="Proteomes" id="UP001166093"/>
    </source>
</evidence>
<dbReference type="InterPro" id="IPR051432">
    <property type="entry name" value="KCNMA1_auxiliary"/>
</dbReference>
<keyword evidence="5 13" id="KW-0812">Transmembrane</keyword>
<evidence type="ECO:0000256" key="1">
    <source>
        <dbReference type="ARBA" id="ARBA00004162"/>
    </source>
</evidence>
<dbReference type="PANTHER" id="PTHR46473:SF10">
    <property type="entry name" value="LD45603P-RELATED"/>
    <property type="match status" value="1"/>
</dbReference>
<keyword evidence="9" id="KW-0406">Ion transport</keyword>
<evidence type="ECO:0000256" key="2">
    <source>
        <dbReference type="ARBA" id="ARBA00022448"/>
    </source>
</evidence>
<keyword evidence="12" id="KW-0407">Ion channel</keyword>
<protein>
    <submittedName>
        <fullName evidence="14">TRIL protein</fullName>
    </submittedName>
</protein>
<evidence type="ECO:0000256" key="4">
    <source>
        <dbReference type="ARBA" id="ARBA00022614"/>
    </source>
</evidence>
<evidence type="ECO:0000256" key="8">
    <source>
        <dbReference type="ARBA" id="ARBA00022989"/>
    </source>
</evidence>
<name>A0ABS2YL16_POLSP</name>
<keyword evidence="7" id="KW-0677">Repeat</keyword>
<keyword evidence="10 13" id="KW-0472">Membrane</keyword>
<gene>
    <name evidence="14" type="primary">Tril_1</name>
    <name evidence="14" type="ORF">GTO93_0002847</name>
</gene>
<feature type="non-terminal residue" evidence="14">
    <location>
        <position position="339"/>
    </location>
</feature>
<dbReference type="Pfam" id="PF13855">
    <property type="entry name" value="LRR_8"/>
    <property type="match status" value="3"/>
</dbReference>
<comment type="subcellular location">
    <subcellularLocation>
        <location evidence="1">Cell membrane</location>
        <topology evidence="1">Single-pass membrane protein</topology>
    </subcellularLocation>
</comment>
<evidence type="ECO:0000313" key="14">
    <source>
        <dbReference type="EMBL" id="MBN3287133.1"/>
    </source>
</evidence>
<keyword evidence="15" id="KW-1185">Reference proteome</keyword>
<evidence type="ECO:0000256" key="12">
    <source>
        <dbReference type="ARBA" id="ARBA00023303"/>
    </source>
</evidence>
<dbReference type="PROSITE" id="PS51450">
    <property type="entry name" value="LRR"/>
    <property type="match status" value="2"/>
</dbReference>
<dbReference type="Gene3D" id="3.80.10.10">
    <property type="entry name" value="Ribonuclease Inhibitor"/>
    <property type="match status" value="2"/>
</dbReference>
<dbReference type="SMART" id="SM00369">
    <property type="entry name" value="LRR_TYP"/>
    <property type="match status" value="7"/>
</dbReference>
<keyword evidence="11" id="KW-1015">Disulfide bond</keyword>
<evidence type="ECO:0000256" key="7">
    <source>
        <dbReference type="ARBA" id="ARBA00022737"/>
    </source>
</evidence>
<dbReference type="SUPFAM" id="SSF52058">
    <property type="entry name" value="L domain-like"/>
    <property type="match status" value="1"/>
</dbReference>
<evidence type="ECO:0000256" key="11">
    <source>
        <dbReference type="ARBA" id="ARBA00023157"/>
    </source>
</evidence>
<reference evidence="14" key="1">
    <citation type="journal article" date="2021" name="Cell">
        <title>Tracing the genetic footprints of vertebrate landing in non-teleost ray-finned fishes.</title>
        <authorList>
            <person name="Bi X."/>
            <person name="Wang K."/>
            <person name="Yang L."/>
            <person name="Pan H."/>
            <person name="Jiang H."/>
            <person name="Wei Q."/>
            <person name="Fang M."/>
            <person name="Yu H."/>
            <person name="Zhu C."/>
            <person name="Cai Y."/>
            <person name="He Y."/>
            <person name="Gan X."/>
            <person name="Zeng H."/>
            <person name="Yu D."/>
            <person name="Zhu Y."/>
            <person name="Jiang H."/>
            <person name="Qiu Q."/>
            <person name="Yang H."/>
            <person name="Zhang Y.E."/>
            <person name="Wang W."/>
            <person name="Zhu M."/>
            <person name="He S."/>
            <person name="Zhang G."/>
        </authorList>
    </citation>
    <scope>NUCLEOTIDE SEQUENCE</scope>
    <source>
        <strain evidence="14">Pddl_001</strain>
    </source>
</reference>
<dbReference type="EMBL" id="JAAWVQ010163563">
    <property type="protein sequence ID" value="MBN3287133.1"/>
    <property type="molecule type" value="Genomic_DNA"/>
</dbReference>
<comment type="caution">
    <text evidence="14">The sequence shown here is derived from an EMBL/GenBank/DDBJ whole genome shotgun (WGS) entry which is preliminary data.</text>
</comment>
<keyword evidence="2" id="KW-0813">Transport</keyword>
<feature type="transmembrane region" description="Helical" evidence="13">
    <location>
        <begin position="255"/>
        <end position="280"/>
    </location>
</feature>
<evidence type="ECO:0000256" key="9">
    <source>
        <dbReference type="ARBA" id="ARBA00023065"/>
    </source>
</evidence>
<organism evidence="14 15">
    <name type="scientific">Polyodon spathula</name>
    <name type="common">North American paddlefish</name>
    <name type="synonym">Squalus spathula</name>
    <dbReference type="NCBI Taxonomy" id="7913"/>
    <lineage>
        <taxon>Eukaryota</taxon>
        <taxon>Metazoa</taxon>
        <taxon>Chordata</taxon>
        <taxon>Craniata</taxon>
        <taxon>Vertebrata</taxon>
        <taxon>Euteleostomi</taxon>
        <taxon>Actinopterygii</taxon>
        <taxon>Chondrostei</taxon>
        <taxon>Acipenseriformes</taxon>
        <taxon>Polyodontidae</taxon>
        <taxon>Polyodon</taxon>
    </lineage>
</organism>
<feature type="non-terminal residue" evidence="14">
    <location>
        <position position="1"/>
    </location>
</feature>
<evidence type="ECO:0000256" key="5">
    <source>
        <dbReference type="ARBA" id="ARBA00022692"/>
    </source>
</evidence>
<keyword evidence="3" id="KW-1003">Cell membrane</keyword>
<sequence>MFCANGGLQTVPESTENAPVKYLGLRGNFINSIAAEDFTVYTSLKRLDLQYNSIATIPYGTFESLGKVNELYLVNNRISRLKNQTFTGLTSLHYLVLSNNRMFWQERFLRRGVCKTLTTLQTLSLSHNSISEIDSGVFAGLSRLTSLKLNGNFISAIGAHFLSNSLHVVEIDLSHNQISTVNEYAFENVPALNILKLNDNKLTYLSPDVFSTAAQLSSLKLNDNPWQVCHVASRDLCDGIVTKDETSFPPDPQAMILYFSVRNTEALIGILVVVVSVIIYKNNKKRSTESVMYCQNTNDTCTVCAGFPSDYNCGHHSNSSRTGTYQANETDAIDLTQTL</sequence>
<dbReference type="InterPro" id="IPR003591">
    <property type="entry name" value="Leu-rich_rpt_typical-subtyp"/>
</dbReference>
<dbReference type="InterPro" id="IPR001611">
    <property type="entry name" value="Leu-rich_rpt"/>
</dbReference>
<keyword evidence="4" id="KW-0433">Leucine-rich repeat</keyword>
<keyword evidence="6" id="KW-0732">Signal</keyword>
<evidence type="ECO:0000256" key="3">
    <source>
        <dbReference type="ARBA" id="ARBA00022475"/>
    </source>
</evidence>
<evidence type="ECO:0000256" key="6">
    <source>
        <dbReference type="ARBA" id="ARBA00022729"/>
    </source>
</evidence>
<keyword evidence="8 13" id="KW-1133">Transmembrane helix</keyword>